<dbReference type="CDD" id="cd22383">
    <property type="entry name" value="KH-I_Hqk_like"/>
    <property type="match status" value="1"/>
</dbReference>
<evidence type="ECO:0000313" key="6">
    <source>
        <dbReference type="WBParaSite" id="SSTP_0000566200.1"/>
    </source>
</evidence>
<dbReference type="PROSITE" id="PS50084">
    <property type="entry name" value="KH_TYPE_1"/>
    <property type="match status" value="1"/>
</dbReference>
<dbReference type="Gene3D" id="1.20.5.4010">
    <property type="match status" value="1"/>
</dbReference>
<dbReference type="InterPro" id="IPR055256">
    <property type="entry name" value="KH_1_KHDC4/BBP-like"/>
</dbReference>
<reference evidence="6" key="1">
    <citation type="submission" date="2015-08" db="UniProtKB">
        <authorList>
            <consortium name="WormBaseParasite"/>
        </authorList>
    </citation>
    <scope>IDENTIFICATION</scope>
</reference>
<dbReference type="FunFam" id="3.30.1370.10:FF:000028">
    <property type="entry name" value="protein quaking isoform X2"/>
    <property type="match status" value="1"/>
</dbReference>
<evidence type="ECO:0000256" key="1">
    <source>
        <dbReference type="ARBA" id="ARBA00022473"/>
    </source>
</evidence>
<dbReference type="InterPro" id="IPR032377">
    <property type="entry name" value="STAR_dimer"/>
</dbReference>
<keyword evidence="2 3" id="KW-0694">RNA-binding</keyword>
<evidence type="ECO:0000313" key="7">
    <source>
        <dbReference type="WBParaSite" id="TCONS_00001239.p1"/>
    </source>
</evidence>
<evidence type="ECO:0000313" key="5">
    <source>
        <dbReference type="Proteomes" id="UP000035681"/>
    </source>
</evidence>
<dbReference type="WBParaSite" id="SSTP_0000566200.1">
    <property type="protein sequence ID" value="SSTP_0000566200.1"/>
    <property type="gene ID" value="SSTP_0000566200"/>
</dbReference>
<dbReference type="WBParaSite" id="TCONS_00001239.p1">
    <property type="protein sequence ID" value="TCONS_00001239.p1"/>
    <property type="gene ID" value="XLOC_001151"/>
</dbReference>
<dbReference type="PANTHER" id="PTHR11208">
    <property type="entry name" value="RNA-BINDING PROTEIN RELATED"/>
    <property type="match status" value="1"/>
</dbReference>
<protein>
    <submittedName>
        <fullName evidence="6 7">KH domain-containing protein</fullName>
    </submittedName>
</protein>
<evidence type="ECO:0000259" key="4">
    <source>
        <dbReference type="SMART" id="SM00322"/>
    </source>
</evidence>
<dbReference type="STRING" id="6248.A0A0K0E832"/>
<dbReference type="InterPro" id="IPR036612">
    <property type="entry name" value="KH_dom_type_1_sf"/>
</dbReference>
<dbReference type="Gene3D" id="3.30.1370.10">
    <property type="entry name" value="K Homology domain, type 1"/>
    <property type="match status" value="1"/>
</dbReference>
<keyword evidence="5" id="KW-1185">Reference proteome</keyword>
<dbReference type="GO" id="GO:0005634">
    <property type="term" value="C:nucleus"/>
    <property type="evidence" value="ECO:0007669"/>
    <property type="project" value="TreeGrafter"/>
</dbReference>
<dbReference type="AlphaFoldDB" id="A0A0K0E832"/>
<dbReference type="Pfam" id="PF16544">
    <property type="entry name" value="STAR_dimer"/>
    <property type="match status" value="1"/>
</dbReference>
<organism evidence="6">
    <name type="scientific">Strongyloides stercoralis</name>
    <name type="common">Threadworm</name>
    <dbReference type="NCBI Taxonomy" id="6248"/>
    <lineage>
        <taxon>Eukaryota</taxon>
        <taxon>Metazoa</taxon>
        <taxon>Ecdysozoa</taxon>
        <taxon>Nematoda</taxon>
        <taxon>Chromadorea</taxon>
        <taxon>Rhabditida</taxon>
        <taxon>Tylenchina</taxon>
        <taxon>Panagrolaimomorpha</taxon>
        <taxon>Strongyloidoidea</taxon>
        <taxon>Strongyloididae</taxon>
        <taxon>Strongyloides</taxon>
    </lineage>
</organism>
<dbReference type="InterPro" id="IPR004087">
    <property type="entry name" value="KH_dom"/>
</dbReference>
<evidence type="ECO:0000256" key="3">
    <source>
        <dbReference type="PROSITE-ProRule" id="PRU00117"/>
    </source>
</evidence>
<feature type="domain" description="K Homology" evidence="4">
    <location>
        <begin position="112"/>
        <end position="208"/>
    </location>
</feature>
<evidence type="ECO:0000256" key="2">
    <source>
        <dbReference type="ARBA" id="ARBA00022884"/>
    </source>
</evidence>
<keyword evidence="1" id="KW-0217">Developmental protein</keyword>
<name>A0A0K0E832_STRER</name>
<sequence>MEPSQQLEVINNKIKEDRKFYDALLSTLRKEVNLSTTNDLGVQQENVESNNFTLNYLVALLEEKKKLMLFPQLLPNVNHILDEKIARVRMLLFHSDFSNLELELPRPVGDVIIIQEKIFIPVNEYPEYNFIGRILGPRGMTIKQMEQETECKIMIRGKGSLRDKKKEMANYGKVNWEHLEEELHILIQCEDTPNRATVKIKNAVRQIKKLLLPVTDGADKLKKKQLMELSIINGTYNPSIKFKTSNSDFFPTINTKSPVRCSVSRTNSYPMYSNSTLNSLSSTTTSLFTSSLSNEYRSPIIKNYPDGNFSTLDNLLHQYYLAESVSPTSSIFDSSAQRDVFSCFYNNRSKEQFSFPNTKY</sequence>
<dbReference type="Proteomes" id="UP000035681">
    <property type="component" value="Unplaced"/>
</dbReference>
<dbReference type="PANTHER" id="PTHR11208:SF125">
    <property type="entry name" value="KH DOMAIN-CONTAINING RNA-BINDING PROTEIN QKI"/>
    <property type="match status" value="1"/>
</dbReference>
<accession>A0A0K0E832</accession>
<dbReference type="SMART" id="SM00322">
    <property type="entry name" value="KH"/>
    <property type="match status" value="1"/>
</dbReference>
<dbReference type="GO" id="GO:0003729">
    <property type="term" value="F:mRNA binding"/>
    <property type="evidence" value="ECO:0007669"/>
    <property type="project" value="TreeGrafter"/>
</dbReference>
<dbReference type="GO" id="GO:0048024">
    <property type="term" value="P:regulation of mRNA splicing, via spliceosome"/>
    <property type="evidence" value="ECO:0007669"/>
    <property type="project" value="TreeGrafter"/>
</dbReference>
<dbReference type="InterPro" id="IPR045071">
    <property type="entry name" value="BBP-like"/>
</dbReference>
<dbReference type="SUPFAM" id="SSF54791">
    <property type="entry name" value="Eukaryotic type KH-domain (KH-domain type I)"/>
    <property type="match status" value="1"/>
</dbReference>
<proteinExistence type="predicted"/>
<dbReference type="Pfam" id="PF22675">
    <property type="entry name" value="KH-I_KHDC4-BBP"/>
    <property type="match status" value="1"/>
</dbReference>